<sequence length="146" mass="16311">MRRKKRSMAAKKATDTRSRRRHFLGLRFDEGDSGAPPSLVLSEFPISDVDDHINIDGLGGLNQTLLLQSFGNGNYLKYGPSMAELSLGVLIDIVDEEWMRDTLPDDDLALPPVMISRTDDTEESNQENQQVEGDTWHDLALGTHSQ</sequence>
<dbReference type="EMBL" id="CM045760">
    <property type="protein sequence ID" value="KAI8028044.1"/>
    <property type="molecule type" value="Genomic_DNA"/>
</dbReference>
<proteinExistence type="predicted"/>
<accession>A0ACC0IUC2</accession>
<keyword evidence="2" id="KW-1185">Reference proteome</keyword>
<gene>
    <name evidence="1" type="ORF">LOK49_LG02G02524</name>
</gene>
<reference evidence="1 2" key="1">
    <citation type="journal article" date="2022" name="Plant J.">
        <title>Chromosome-level genome of Camellia lanceoleosa provides a valuable resource for understanding genome evolution and self-incompatibility.</title>
        <authorList>
            <person name="Gong W."/>
            <person name="Xiao S."/>
            <person name="Wang L."/>
            <person name="Liao Z."/>
            <person name="Chang Y."/>
            <person name="Mo W."/>
            <person name="Hu G."/>
            <person name="Li W."/>
            <person name="Zhao G."/>
            <person name="Zhu H."/>
            <person name="Hu X."/>
            <person name="Ji K."/>
            <person name="Xiang X."/>
            <person name="Song Q."/>
            <person name="Yuan D."/>
            <person name="Jin S."/>
            <person name="Zhang L."/>
        </authorList>
    </citation>
    <scope>NUCLEOTIDE SEQUENCE [LARGE SCALE GENOMIC DNA]</scope>
    <source>
        <strain evidence="1">SQ_2022a</strain>
    </source>
</reference>
<name>A0ACC0IUC2_9ERIC</name>
<evidence type="ECO:0000313" key="1">
    <source>
        <dbReference type="EMBL" id="KAI8028044.1"/>
    </source>
</evidence>
<evidence type="ECO:0000313" key="2">
    <source>
        <dbReference type="Proteomes" id="UP001060215"/>
    </source>
</evidence>
<protein>
    <submittedName>
        <fullName evidence="1">Anaphase-promoting complex subunit 13</fullName>
    </submittedName>
</protein>
<dbReference type="Proteomes" id="UP001060215">
    <property type="component" value="Chromosome 3"/>
</dbReference>
<comment type="caution">
    <text evidence="1">The sequence shown here is derived from an EMBL/GenBank/DDBJ whole genome shotgun (WGS) entry which is preliminary data.</text>
</comment>
<organism evidence="1 2">
    <name type="scientific">Camellia lanceoleosa</name>
    <dbReference type="NCBI Taxonomy" id="1840588"/>
    <lineage>
        <taxon>Eukaryota</taxon>
        <taxon>Viridiplantae</taxon>
        <taxon>Streptophyta</taxon>
        <taxon>Embryophyta</taxon>
        <taxon>Tracheophyta</taxon>
        <taxon>Spermatophyta</taxon>
        <taxon>Magnoliopsida</taxon>
        <taxon>eudicotyledons</taxon>
        <taxon>Gunneridae</taxon>
        <taxon>Pentapetalae</taxon>
        <taxon>asterids</taxon>
        <taxon>Ericales</taxon>
        <taxon>Theaceae</taxon>
        <taxon>Camellia</taxon>
    </lineage>
</organism>